<protein>
    <submittedName>
        <fullName evidence="2">Uncharacterized protein LOC104265840</fullName>
    </submittedName>
</protein>
<evidence type="ECO:0000256" key="1">
    <source>
        <dbReference type="SAM" id="MobiDB-lite"/>
    </source>
</evidence>
<sequence length="164" mass="19026">MLFSFCNLIAFEADFKRFFYFTGLTALWEIVYANQMTSSKHILHQLFSHKIFSCFLNLLLLDSPDFFRYVVKIFLDHCAFVINTVRYFPVTTDPLLRHYRVFLAFSYSVRLLARYVTDSPNLYILVGSVTSWARRPWQPGLSARAGPGREGGCYGSGAEDKFSW</sequence>
<organism evidence="2">
    <name type="scientific">Phallusia mammillata</name>
    <dbReference type="NCBI Taxonomy" id="59560"/>
    <lineage>
        <taxon>Eukaryota</taxon>
        <taxon>Metazoa</taxon>
        <taxon>Chordata</taxon>
        <taxon>Tunicata</taxon>
        <taxon>Ascidiacea</taxon>
        <taxon>Phlebobranchia</taxon>
        <taxon>Ascidiidae</taxon>
        <taxon>Phallusia</taxon>
    </lineage>
</organism>
<evidence type="ECO:0000313" key="2">
    <source>
        <dbReference type="EMBL" id="CAB3263178.1"/>
    </source>
</evidence>
<accession>A0A6F9DJM2</accession>
<dbReference type="AlphaFoldDB" id="A0A6F9DJM2"/>
<dbReference type="EMBL" id="LR787316">
    <property type="protein sequence ID" value="CAB3263178.1"/>
    <property type="molecule type" value="mRNA"/>
</dbReference>
<name>A0A6F9DJM2_9ASCI</name>
<proteinExistence type="evidence at transcript level"/>
<reference evidence="2" key="1">
    <citation type="submission" date="2020-04" db="EMBL/GenBank/DDBJ databases">
        <authorList>
            <person name="Neveu A P."/>
        </authorList>
    </citation>
    <scope>NUCLEOTIDE SEQUENCE</scope>
    <source>
        <tissue evidence="2">Whole embryo</tissue>
    </source>
</reference>
<gene>
    <name evidence="2" type="primary">LOC104265840</name>
</gene>
<feature type="region of interest" description="Disordered" evidence="1">
    <location>
        <begin position="143"/>
        <end position="164"/>
    </location>
</feature>